<reference evidence="2 3" key="1">
    <citation type="submission" date="2024-06" db="EMBL/GenBank/DDBJ databases">
        <title>Halorubrum miltondacostae sp. nov., a potential PHA producer isolated from an inland solar saltern in Rio Maior, Portugal.</title>
        <authorList>
            <person name="Albuquerque L."/>
            <person name="Viver T."/>
            <person name="Barroso C."/>
            <person name="Claudino R."/>
            <person name="Galvan M."/>
            <person name="Simoes G."/>
            <person name="Lobo Da Cunha A."/>
            <person name="Egas C."/>
        </authorList>
    </citation>
    <scope>NUCLEOTIDE SEQUENCE [LARGE SCALE GENOMIC DNA]</scope>
    <source>
        <strain evidence="2 3">RMP-11</strain>
    </source>
</reference>
<name>A0ABD5M2D6_9EURY</name>
<dbReference type="EMBL" id="JBEDNY010000001">
    <property type="protein sequence ID" value="MEZ3162729.1"/>
    <property type="molecule type" value="Genomic_DNA"/>
</dbReference>
<gene>
    <name evidence="2" type="ORF">ABNG04_02355</name>
</gene>
<evidence type="ECO:0000313" key="2">
    <source>
        <dbReference type="EMBL" id="MEZ3162729.1"/>
    </source>
</evidence>
<accession>A0ABD5M2D6</accession>
<protein>
    <submittedName>
        <fullName evidence="2">Uncharacterized protein</fullName>
    </submittedName>
</protein>
<dbReference type="AlphaFoldDB" id="A0ABD5M2D6"/>
<sequence>MGSIGGRLKMLGRPDDVLNPRSRNNVHVTRAADLDPVGPWSRETLYAAVRRADSEERVVVLDYGRREIYLTAGAGIAYEPPQGLGLASPPTLHVAEPHRFAPGQRAATAIDPVDVAPEFDILVPAFDWDEIDDDDVLPPVHRRPSGTSAGSGAGTSG</sequence>
<dbReference type="Proteomes" id="UP001567572">
    <property type="component" value="Unassembled WGS sequence"/>
</dbReference>
<feature type="region of interest" description="Disordered" evidence="1">
    <location>
        <begin position="133"/>
        <end position="157"/>
    </location>
</feature>
<comment type="caution">
    <text evidence="2">The sequence shown here is derived from an EMBL/GenBank/DDBJ whole genome shotgun (WGS) entry which is preliminary data.</text>
</comment>
<evidence type="ECO:0000256" key="1">
    <source>
        <dbReference type="SAM" id="MobiDB-lite"/>
    </source>
</evidence>
<proteinExistence type="predicted"/>
<organism evidence="2 3">
    <name type="scientific">Halorubrum miltondacostae</name>
    <dbReference type="NCBI Taxonomy" id="3076378"/>
    <lineage>
        <taxon>Archaea</taxon>
        <taxon>Methanobacteriati</taxon>
        <taxon>Methanobacteriota</taxon>
        <taxon>Stenosarchaea group</taxon>
        <taxon>Halobacteria</taxon>
        <taxon>Halobacteriales</taxon>
        <taxon>Haloferacaceae</taxon>
        <taxon>Halorubrum</taxon>
    </lineage>
</organism>
<dbReference type="RefSeq" id="WP_371159705.1">
    <property type="nucleotide sequence ID" value="NZ_JBEDNX010000012.1"/>
</dbReference>
<keyword evidence="3" id="KW-1185">Reference proteome</keyword>
<evidence type="ECO:0000313" key="3">
    <source>
        <dbReference type="Proteomes" id="UP001567572"/>
    </source>
</evidence>